<accession>A0A151GN03</accession>
<organism evidence="3 4">
    <name type="scientific">Drechmeria coniospora</name>
    <name type="common">Nematophagous fungus</name>
    <name type="synonym">Meria coniospora</name>
    <dbReference type="NCBI Taxonomy" id="98403"/>
    <lineage>
        <taxon>Eukaryota</taxon>
        <taxon>Fungi</taxon>
        <taxon>Dikarya</taxon>
        <taxon>Ascomycota</taxon>
        <taxon>Pezizomycotina</taxon>
        <taxon>Sordariomycetes</taxon>
        <taxon>Hypocreomycetidae</taxon>
        <taxon>Hypocreales</taxon>
        <taxon>Ophiocordycipitaceae</taxon>
        <taxon>Drechmeria</taxon>
    </lineage>
</organism>
<feature type="region of interest" description="Disordered" evidence="2">
    <location>
        <begin position="1"/>
        <end position="29"/>
    </location>
</feature>
<feature type="region of interest" description="Disordered" evidence="2">
    <location>
        <begin position="324"/>
        <end position="365"/>
    </location>
</feature>
<proteinExistence type="predicted"/>
<feature type="compositionally biased region" description="Basic and acidic residues" evidence="2">
    <location>
        <begin position="1"/>
        <end position="10"/>
    </location>
</feature>
<dbReference type="STRING" id="98403.A0A151GN03"/>
<comment type="caution">
    <text evidence="3">The sequence shown here is derived from an EMBL/GenBank/DDBJ whole genome shotgun (WGS) entry which is preliminary data.</text>
</comment>
<feature type="region of interest" description="Disordered" evidence="2">
    <location>
        <begin position="686"/>
        <end position="818"/>
    </location>
</feature>
<feature type="region of interest" description="Disordered" evidence="2">
    <location>
        <begin position="1249"/>
        <end position="1268"/>
    </location>
</feature>
<dbReference type="RefSeq" id="XP_040657828.1">
    <property type="nucleotide sequence ID" value="XM_040802795.1"/>
</dbReference>
<evidence type="ECO:0000313" key="4">
    <source>
        <dbReference type="Proteomes" id="UP000076580"/>
    </source>
</evidence>
<feature type="compositionally biased region" description="Polar residues" evidence="2">
    <location>
        <begin position="324"/>
        <end position="340"/>
    </location>
</feature>
<feature type="compositionally biased region" description="Acidic residues" evidence="2">
    <location>
        <begin position="792"/>
        <end position="811"/>
    </location>
</feature>
<reference evidence="3 4" key="1">
    <citation type="journal article" date="2016" name="Sci. Rep.">
        <title>Insights into Adaptations to a Near-Obligate Nematode Endoparasitic Lifestyle from the Finished Genome of Drechmeria coniospora.</title>
        <authorList>
            <person name="Zhang L."/>
            <person name="Zhou Z."/>
            <person name="Guo Q."/>
            <person name="Fokkens L."/>
            <person name="Miskei M."/>
            <person name="Pocsi I."/>
            <person name="Zhang W."/>
            <person name="Chen M."/>
            <person name="Wang L."/>
            <person name="Sun Y."/>
            <person name="Donzelli B.G."/>
            <person name="Gibson D.M."/>
            <person name="Nelson D.R."/>
            <person name="Luo J.G."/>
            <person name="Rep M."/>
            <person name="Liu H."/>
            <person name="Yang S."/>
            <person name="Wang J."/>
            <person name="Krasnoff S.B."/>
            <person name="Xu Y."/>
            <person name="Molnar I."/>
            <person name="Lin M."/>
        </authorList>
    </citation>
    <scope>NUCLEOTIDE SEQUENCE [LARGE SCALE GENOMIC DNA]</scope>
    <source>
        <strain evidence="3 4">ARSEF 6962</strain>
    </source>
</reference>
<feature type="coiled-coil region" evidence="1">
    <location>
        <begin position="1092"/>
        <end position="1119"/>
    </location>
</feature>
<dbReference type="AlphaFoldDB" id="A0A151GN03"/>
<feature type="compositionally biased region" description="Basic and acidic residues" evidence="2">
    <location>
        <begin position="405"/>
        <end position="415"/>
    </location>
</feature>
<keyword evidence="4" id="KW-1185">Reference proteome</keyword>
<feature type="compositionally biased region" description="Basic residues" evidence="2">
    <location>
        <begin position="705"/>
        <end position="715"/>
    </location>
</feature>
<evidence type="ECO:0000313" key="3">
    <source>
        <dbReference type="EMBL" id="KYK58476.1"/>
    </source>
</evidence>
<feature type="region of interest" description="Disordered" evidence="2">
    <location>
        <begin position="443"/>
        <end position="464"/>
    </location>
</feature>
<evidence type="ECO:0000256" key="1">
    <source>
        <dbReference type="SAM" id="Coils"/>
    </source>
</evidence>
<evidence type="ECO:0000256" key="2">
    <source>
        <dbReference type="SAM" id="MobiDB-lite"/>
    </source>
</evidence>
<dbReference type="InParanoid" id="A0A151GN03"/>
<protein>
    <submittedName>
        <fullName evidence="3">Uncharacterized protein</fullName>
    </submittedName>
</protein>
<gene>
    <name evidence="3" type="ORF">DCS_05492</name>
</gene>
<feature type="compositionally biased region" description="Basic and acidic residues" evidence="2">
    <location>
        <begin position="81"/>
        <end position="92"/>
    </location>
</feature>
<name>A0A151GN03_DRECN</name>
<feature type="region of interest" description="Disordered" evidence="2">
    <location>
        <begin position="536"/>
        <end position="555"/>
    </location>
</feature>
<feature type="compositionally biased region" description="Basic residues" evidence="2">
    <location>
        <begin position="732"/>
        <end position="745"/>
    </location>
</feature>
<feature type="region of interest" description="Disordered" evidence="2">
    <location>
        <begin position="391"/>
        <end position="415"/>
    </location>
</feature>
<dbReference type="Proteomes" id="UP000076580">
    <property type="component" value="Chromosome 02"/>
</dbReference>
<feature type="region of interest" description="Disordered" evidence="2">
    <location>
        <begin position="594"/>
        <end position="640"/>
    </location>
</feature>
<keyword evidence="1" id="KW-0175">Coiled coil</keyword>
<feature type="region of interest" description="Disordered" evidence="2">
    <location>
        <begin position="62"/>
        <end position="96"/>
    </location>
</feature>
<feature type="compositionally biased region" description="Basic and acidic residues" evidence="2">
    <location>
        <begin position="133"/>
        <end position="156"/>
    </location>
</feature>
<dbReference type="GeneID" id="63718135"/>
<feature type="compositionally biased region" description="Basic and acidic residues" evidence="2">
    <location>
        <begin position="1048"/>
        <end position="1058"/>
    </location>
</feature>
<feature type="region of interest" description="Disordered" evidence="2">
    <location>
        <begin position="115"/>
        <end position="208"/>
    </location>
</feature>
<sequence length="1268" mass="135838">MAASHHDPLLERLSPPATADPTSPPIRSVTNRVATPLNMFVELGNKGTADGALAGMHRRFATISPADTPESDVAPPDDDSADRLVDAPEAPRRNTTTVTAVTAAADARLCPREPANAAAPISGGGPDASNARPVRDLAHESPNEGPDENRTPHDDPIATPTPLVDAGPPDSPLADLRPLRTASVRADTKFAHPKPMARSASSSQPDADLGIPNASLVGNIAQLEATAERLSMTSSIDDAIRDLVGELKRSDSHRSSILAASVRAASTDASVNAAGTALDGDVARSSTPVQPRRHLPASSSIVSTNIAARHGGYSPAAFVMSPNHSLTTGRVRSGSKTSTGRPDLDLDSVLSRHGPGKSSVRSVRSAKKMSLAEISESEPVSLTQQALDDADVAPPIEGDPPLPRSHPEEPPSTDAFHRMLHDDAAALASAGQQQTTADALDLDAATPPRDDDEQRPATSHSNTTFQQCQDAFVDFDGVHWEPQFDTDLFAPPDLELDLPTPRLAPAGAVPAPQSYLDPTTGQQMLYYPARVPATLNLPPKLSSRPKAEQRNQRRSRVLSAMMNADDPPDSPEQVWLPDPLAGHRESFALLVQEPFQDPDCPPEPVEDELPSSPAPAVTMDQLRRPPRLTALDAERRRSRGTQLRIPPQLRASAFFDFPSQSADVEIKDGSAMATLDSILDASTSAPVSAFTDNPFGGGGNATGRERRKKRGKVKKSTTATTISVPSPEPTPKKKASLMWLRKRRSSLNSEDKRRAHSLASATAPGTDQEAGDAWARTASGRPSEENGPNHGDDEEEQEEEEDEYESEEELDAVYVGPPNTLLDELQLRKKEQMQRIKNTASGNPNGMHATLLEMDTIAERQRNHRRNKRVNLAWEAPEPHLDPNDTDDEDVPLAILAAMHQGAKNLADLERPMGLLQRRDMEDNEPLSRRRARLQGVELPTPVLPQRQSVMSFPAPRPEDMQPPPAGPEEQEVEGETLAERRRRLAEANDSELLPKARPDSTSFSAELLGQFGELEPAKEPAASASKEDPKPGPNAEEETLGQRRRRLQAEKEARDREMSYGNLVGDGAKRASRQLNMASVLSAYAKTEVENRPQEQRIRAAEEQRAATERESKMAAMRSQMPQTLAVPGGERSGGFRGGCYNDGIGGGCGLGLASTLSVNAQDPASAVYGNGNMSRSSVPLNPGLQGGFAASPSTYGALGGTYGGGMNGMGAHSSMGFYGRNAAAGVSMYGGDMMSTGMQIPMQFAHPVSSGGSVERVEQWRQGVHP</sequence>
<feature type="region of interest" description="Disordered" evidence="2">
    <location>
        <begin position="915"/>
        <end position="1058"/>
    </location>
</feature>
<dbReference type="EMBL" id="LAYC01000002">
    <property type="protein sequence ID" value="KYK58476.1"/>
    <property type="molecule type" value="Genomic_DNA"/>
</dbReference>